<protein>
    <submittedName>
        <fullName evidence="6">Uncharacterized protein</fullName>
    </submittedName>
</protein>
<organism evidence="6 7">
    <name type="scientific">Aphis glycines</name>
    <name type="common">Soybean aphid</name>
    <dbReference type="NCBI Taxonomy" id="307491"/>
    <lineage>
        <taxon>Eukaryota</taxon>
        <taxon>Metazoa</taxon>
        <taxon>Ecdysozoa</taxon>
        <taxon>Arthropoda</taxon>
        <taxon>Hexapoda</taxon>
        <taxon>Insecta</taxon>
        <taxon>Pterygota</taxon>
        <taxon>Neoptera</taxon>
        <taxon>Paraneoptera</taxon>
        <taxon>Hemiptera</taxon>
        <taxon>Sternorrhyncha</taxon>
        <taxon>Aphidomorpha</taxon>
        <taxon>Aphidoidea</taxon>
        <taxon>Aphididae</taxon>
        <taxon>Aphidini</taxon>
        <taxon>Aphis</taxon>
        <taxon>Aphis</taxon>
    </lineage>
</organism>
<keyword evidence="3" id="KW-0677">Repeat</keyword>
<dbReference type="OrthoDB" id="9890280at2759"/>
<dbReference type="PANTHER" id="PTHR22652">
    <property type="entry name" value="NUCLEOPORIN NUP43"/>
    <property type="match status" value="1"/>
</dbReference>
<dbReference type="PANTHER" id="PTHR22652:SF0">
    <property type="entry name" value="NUCLEOPORIN NUP43"/>
    <property type="match status" value="1"/>
</dbReference>
<keyword evidence="2 5" id="KW-0853">WD repeat</keyword>
<dbReference type="Proteomes" id="UP000475862">
    <property type="component" value="Unassembled WGS sequence"/>
</dbReference>
<sequence length="374" mass="42473">MSSAGIFAEFIGRKVNKVRWKPDDLMASTMFVTGSWDNEEDNVLELWGLTSENENSTKDFPPKLLDCIQQDGNITQIRFLDNKFVAVSTDNGTVKVYRIIGENEDSNIHFNEIIAWENLHTFGKGQRCSCKDLAVCNYSLATIGDDYKLNVISLNTKQIHQVLVITFDKYFHMILMFDYLEGISSSPLTCICFLTETEVLCCNSLSQMKLWDLRVAKSSITSNINNFTQTQVPITCVAQHPSQKHFIFTGSEEGDVGVWDMRTNSLLTTMSSGDASSLTEIAFHPLEPDHLFTCSFGGRLLQWSSKKSYMCRIDPGDMEYSNFWVNTDKVKTRLSINDVIQPIYMPINSLDIQKQQLICGADNEAVYFQRNLKL</sequence>
<feature type="repeat" description="WD" evidence="5">
    <location>
        <begin position="227"/>
        <end position="269"/>
    </location>
</feature>
<evidence type="ECO:0000256" key="3">
    <source>
        <dbReference type="ARBA" id="ARBA00022737"/>
    </source>
</evidence>
<dbReference type="SMART" id="SM00320">
    <property type="entry name" value="WD40"/>
    <property type="match status" value="4"/>
</dbReference>
<dbReference type="InterPro" id="IPR036322">
    <property type="entry name" value="WD40_repeat_dom_sf"/>
</dbReference>
<comment type="subcellular location">
    <subcellularLocation>
        <location evidence="1">Nucleus</location>
    </subcellularLocation>
</comment>
<dbReference type="EMBL" id="VYZN01000001">
    <property type="protein sequence ID" value="KAE9544854.1"/>
    <property type="molecule type" value="Genomic_DNA"/>
</dbReference>
<dbReference type="InterPro" id="IPR001680">
    <property type="entry name" value="WD40_rpt"/>
</dbReference>
<evidence type="ECO:0000256" key="2">
    <source>
        <dbReference type="ARBA" id="ARBA00022574"/>
    </source>
</evidence>
<evidence type="ECO:0000256" key="4">
    <source>
        <dbReference type="ARBA" id="ARBA00023242"/>
    </source>
</evidence>
<evidence type="ECO:0000313" key="6">
    <source>
        <dbReference type="EMBL" id="KAE9544854.1"/>
    </source>
</evidence>
<evidence type="ECO:0000313" key="7">
    <source>
        <dbReference type="Proteomes" id="UP000475862"/>
    </source>
</evidence>
<evidence type="ECO:0000256" key="5">
    <source>
        <dbReference type="PROSITE-ProRule" id="PRU00221"/>
    </source>
</evidence>
<dbReference type="SUPFAM" id="SSF50978">
    <property type="entry name" value="WD40 repeat-like"/>
    <property type="match status" value="1"/>
</dbReference>
<keyword evidence="4" id="KW-0539">Nucleus</keyword>
<keyword evidence="7" id="KW-1185">Reference proteome</keyword>
<reference evidence="6 7" key="1">
    <citation type="submission" date="2019-08" db="EMBL/GenBank/DDBJ databases">
        <title>The genome of the soybean aphid Biotype 1, its phylome, world population structure and adaptation to the North American continent.</title>
        <authorList>
            <person name="Giordano R."/>
            <person name="Donthu R.K."/>
            <person name="Hernandez A.G."/>
            <person name="Wright C.L."/>
            <person name="Zimin A.V."/>
        </authorList>
    </citation>
    <scope>NUCLEOTIDE SEQUENCE [LARGE SCALE GENOMIC DNA]</scope>
    <source>
        <tissue evidence="6">Whole aphids</tissue>
    </source>
</reference>
<dbReference type="Pfam" id="PF00400">
    <property type="entry name" value="WD40"/>
    <property type="match status" value="1"/>
</dbReference>
<dbReference type="PROSITE" id="PS50082">
    <property type="entry name" value="WD_REPEATS_2"/>
    <property type="match status" value="1"/>
</dbReference>
<proteinExistence type="predicted"/>
<dbReference type="InterPro" id="IPR015943">
    <property type="entry name" value="WD40/YVTN_repeat-like_dom_sf"/>
</dbReference>
<evidence type="ECO:0000256" key="1">
    <source>
        <dbReference type="ARBA" id="ARBA00004123"/>
    </source>
</evidence>
<gene>
    <name evidence="6" type="ORF">AGLY_000396</name>
</gene>
<dbReference type="GO" id="GO:0031080">
    <property type="term" value="C:nuclear pore outer ring"/>
    <property type="evidence" value="ECO:0007669"/>
    <property type="project" value="TreeGrafter"/>
</dbReference>
<dbReference type="Gene3D" id="2.130.10.10">
    <property type="entry name" value="YVTN repeat-like/Quinoprotein amine dehydrogenase"/>
    <property type="match status" value="1"/>
</dbReference>
<comment type="caution">
    <text evidence="6">The sequence shown here is derived from an EMBL/GenBank/DDBJ whole genome shotgun (WGS) entry which is preliminary data.</text>
</comment>
<accession>A0A6G0U703</accession>
<dbReference type="AlphaFoldDB" id="A0A6G0U703"/>
<name>A0A6G0U703_APHGL</name>